<dbReference type="OrthoDB" id="9804019at2"/>
<dbReference type="InterPro" id="IPR003593">
    <property type="entry name" value="AAA+_ATPase"/>
</dbReference>
<dbReference type="GO" id="GO:0006355">
    <property type="term" value="P:regulation of DNA-templated transcription"/>
    <property type="evidence" value="ECO:0007669"/>
    <property type="project" value="InterPro"/>
</dbReference>
<dbReference type="PANTHER" id="PTHR32071">
    <property type="entry name" value="TRANSCRIPTIONAL REGULATORY PROTEIN"/>
    <property type="match status" value="1"/>
</dbReference>
<dbReference type="InterPro" id="IPR002078">
    <property type="entry name" value="Sigma_54_int"/>
</dbReference>
<evidence type="ECO:0000256" key="3">
    <source>
        <dbReference type="ARBA" id="ARBA00023015"/>
    </source>
</evidence>
<dbReference type="SUPFAM" id="SSF46689">
    <property type="entry name" value="Homeodomain-like"/>
    <property type="match status" value="1"/>
</dbReference>
<dbReference type="PROSITE" id="PS50045">
    <property type="entry name" value="SIGMA54_INTERACT_4"/>
    <property type="match status" value="1"/>
</dbReference>
<accession>A4BH10</accession>
<dbReference type="Gene3D" id="1.10.8.60">
    <property type="match status" value="1"/>
</dbReference>
<dbReference type="Pfam" id="PF02954">
    <property type="entry name" value="HTH_8"/>
    <property type="match status" value="1"/>
</dbReference>
<dbReference type="GO" id="GO:0005524">
    <property type="term" value="F:ATP binding"/>
    <property type="evidence" value="ECO:0007669"/>
    <property type="project" value="UniProtKB-KW"/>
</dbReference>
<organism evidence="6 7">
    <name type="scientific">Reinekea blandensis MED297</name>
    <dbReference type="NCBI Taxonomy" id="314283"/>
    <lineage>
        <taxon>Bacteria</taxon>
        <taxon>Pseudomonadati</taxon>
        <taxon>Pseudomonadota</taxon>
        <taxon>Gammaproteobacteria</taxon>
        <taxon>Oceanospirillales</taxon>
        <taxon>Saccharospirillaceae</taxon>
        <taxon>Reinekea</taxon>
    </lineage>
</organism>
<dbReference type="EMBL" id="AAOE01000018">
    <property type="protein sequence ID" value="EAR08656.1"/>
    <property type="molecule type" value="Genomic_DNA"/>
</dbReference>
<evidence type="ECO:0000313" key="7">
    <source>
        <dbReference type="Proteomes" id="UP000005953"/>
    </source>
</evidence>
<evidence type="ECO:0000259" key="5">
    <source>
        <dbReference type="PROSITE" id="PS50045"/>
    </source>
</evidence>
<dbReference type="Gene3D" id="3.40.50.300">
    <property type="entry name" value="P-loop containing nucleotide triphosphate hydrolases"/>
    <property type="match status" value="1"/>
</dbReference>
<dbReference type="RefSeq" id="WP_008047293.1">
    <property type="nucleotide sequence ID" value="NZ_CH724153.1"/>
</dbReference>
<dbReference type="InterPro" id="IPR025944">
    <property type="entry name" value="Sigma_54_int_dom_CS"/>
</dbReference>
<dbReference type="Pfam" id="PF25601">
    <property type="entry name" value="AAA_lid_14"/>
    <property type="match status" value="1"/>
</dbReference>
<dbReference type="CDD" id="cd00009">
    <property type="entry name" value="AAA"/>
    <property type="match status" value="1"/>
</dbReference>
<dbReference type="InterPro" id="IPR058031">
    <property type="entry name" value="AAA_lid_NorR"/>
</dbReference>
<comment type="caution">
    <text evidence="6">The sequence shown here is derived from an EMBL/GenBank/DDBJ whole genome shotgun (WGS) entry which is preliminary data.</text>
</comment>
<keyword evidence="1" id="KW-0547">Nucleotide-binding</keyword>
<dbReference type="GO" id="GO:0043565">
    <property type="term" value="F:sequence-specific DNA binding"/>
    <property type="evidence" value="ECO:0007669"/>
    <property type="project" value="InterPro"/>
</dbReference>
<dbReference type="AlphaFoldDB" id="A4BH10"/>
<evidence type="ECO:0000256" key="1">
    <source>
        <dbReference type="ARBA" id="ARBA00022741"/>
    </source>
</evidence>
<keyword evidence="2" id="KW-0067">ATP-binding</keyword>
<dbReference type="InterPro" id="IPR027417">
    <property type="entry name" value="P-loop_NTPase"/>
</dbReference>
<dbReference type="HOGENOM" id="CLU_000445_0_7_6"/>
<gene>
    <name evidence="6" type="ORF">MED297_03090</name>
</gene>
<dbReference type="Proteomes" id="UP000005953">
    <property type="component" value="Unassembled WGS sequence"/>
</dbReference>
<evidence type="ECO:0000256" key="2">
    <source>
        <dbReference type="ARBA" id="ARBA00022840"/>
    </source>
</evidence>
<feature type="domain" description="Sigma-54 factor interaction" evidence="5">
    <location>
        <begin position="17"/>
        <end position="246"/>
    </location>
</feature>
<dbReference type="InterPro" id="IPR025662">
    <property type="entry name" value="Sigma_54_int_dom_ATP-bd_1"/>
</dbReference>
<keyword evidence="7" id="KW-1185">Reference proteome</keyword>
<dbReference type="FunFam" id="3.40.50.300:FF:000006">
    <property type="entry name" value="DNA-binding transcriptional regulator NtrC"/>
    <property type="match status" value="1"/>
</dbReference>
<protein>
    <submittedName>
        <fullName evidence="6">Sigma-54 dependent transcriptional regulator</fullName>
    </submittedName>
</protein>
<evidence type="ECO:0000256" key="4">
    <source>
        <dbReference type="ARBA" id="ARBA00023163"/>
    </source>
</evidence>
<evidence type="ECO:0000313" key="6">
    <source>
        <dbReference type="EMBL" id="EAR08656.1"/>
    </source>
</evidence>
<dbReference type="Pfam" id="PF00158">
    <property type="entry name" value="Sigma54_activat"/>
    <property type="match status" value="1"/>
</dbReference>
<dbReference type="Gene3D" id="1.10.10.60">
    <property type="entry name" value="Homeodomain-like"/>
    <property type="match status" value="1"/>
</dbReference>
<dbReference type="PROSITE" id="PS00675">
    <property type="entry name" value="SIGMA54_INTERACT_1"/>
    <property type="match status" value="1"/>
</dbReference>
<dbReference type="InterPro" id="IPR002197">
    <property type="entry name" value="HTH_Fis"/>
</dbReference>
<keyword evidence="3" id="KW-0805">Transcription regulation</keyword>
<dbReference type="PROSITE" id="PS00688">
    <property type="entry name" value="SIGMA54_INTERACT_3"/>
    <property type="match status" value="1"/>
</dbReference>
<dbReference type="InterPro" id="IPR009057">
    <property type="entry name" value="Homeodomain-like_sf"/>
</dbReference>
<dbReference type="STRING" id="314283.MED297_03090"/>
<dbReference type="SUPFAM" id="SSF52540">
    <property type="entry name" value="P-loop containing nucleoside triphosphate hydrolases"/>
    <property type="match status" value="1"/>
</dbReference>
<proteinExistence type="predicted"/>
<keyword evidence="4" id="KW-0804">Transcription</keyword>
<reference evidence="6 7" key="1">
    <citation type="submission" date="2006-02" db="EMBL/GenBank/DDBJ databases">
        <authorList>
            <person name="Pinhassi J."/>
            <person name="Pedros-Alio C."/>
            <person name="Ferriera S."/>
            <person name="Johnson J."/>
            <person name="Kravitz S."/>
            <person name="Halpern A."/>
            <person name="Remington K."/>
            <person name="Beeson K."/>
            <person name="Tran B."/>
            <person name="Rogers Y.-H."/>
            <person name="Friedman R."/>
            <person name="Venter J.C."/>
        </authorList>
    </citation>
    <scope>NUCLEOTIDE SEQUENCE [LARGE SCALE GENOMIC DNA]</scope>
    <source>
        <strain evidence="6 7">MED297</strain>
    </source>
</reference>
<dbReference type="SMART" id="SM00382">
    <property type="entry name" value="AAA"/>
    <property type="match status" value="1"/>
</dbReference>
<name>A4BH10_9GAMM</name>
<sequence>MSDRLNPNLEPMVFSGLYTVSKKMISFMEKAARVARTNASILVRGESGSGKELVARFIHEQSKRENKTFSAINCAALSRELMASELFGHRKGAFTGASHDRTGLLQLTDGGTLFLDEIAEMPLDIQAGLLRVLQDQCFTPLGSSEVIHTDIRLISATHESIRRRVSEGEFREDLMYRVRVVPLYLPPLIERDRDIEMLCWHFIDEFNSENDRRVHRISEDAYDALLQYRWPGNVRELRNVIEYAHAIGEGNKIEIADLPPELRGEAPPDEREETVEVLERERILEQLRMHNGHKQKVADALGISRATLWRKMKTLGI</sequence>
<dbReference type="PRINTS" id="PR01590">
    <property type="entry name" value="HTHFIS"/>
</dbReference>